<dbReference type="AlphaFoldDB" id="A0A182D4W4"/>
<organism evidence="1">
    <name type="scientific">Blastochloris viridis</name>
    <name type="common">Rhodopseudomonas viridis</name>
    <dbReference type="NCBI Taxonomy" id="1079"/>
    <lineage>
        <taxon>Bacteria</taxon>
        <taxon>Pseudomonadati</taxon>
        <taxon>Pseudomonadota</taxon>
        <taxon>Alphaproteobacteria</taxon>
        <taxon>Hyphomicrobiales</taxon>
        <taxon>Blastochloridaceae</taxon>
        <taxon>Blastochloris</taxon>
    </lineage>
</organism>
<reference evidence="1" key="1">
    <citation type="journal article" date="2015" name="Genome Announc.">
        <title>Complete Genome Sequence of the Bacteriochlorophyll b-Producing Photosynthetic Bacterium Blastochloris viridis.</title>
        <authorList>
            <person name="Tsukatani Y."/>
            <person name="Hirose Y."/>
            <person name="Harada J."/>
            <person name="Misawa N."/>
            <person name="Mori K."/>
            <person name="Inoue K."/>
            <person name="Tamiaki H."/>
        </authorList>
    </citation>
    <scope>NUCLEOTIDE SEQUENCE [LARGE SCALE GENOMIC DNA]</scope>
    <source>
        <strain evidence="1">DSM 133</strain>
    </source>
</reference>
<proteinExistence type="predicted"/>
<gene>
    <name evidence="1" type="ORF">BV133_2872</name>
</gene>
<protein>
    <submittedName>
        <fullName evidence="1">Uncharacterized protein</fullName>
    </submittedName>
</protein>
<evidence type="ECO:0000313" key="1">
    <source>
        <dbReference type="EMBL" id="BAS00466.1"/>
    </source>
</evidence>
<accession>A0A182D4W4</accession>
<sequence>MLDRGFQLDLNGSNGYSEPDGEIAMGYITEPSCNENVTPARRKLQNRALQSFQIRFCLDTPTRIRRLISNVE</sequence>
<dbReference type="EMBL" id="AP014854">
    <property type="protein sequence ID" value="BAS00466.1"/>
    <property type="molecule type" value="Genomic_DNA"/>
</dbReference>
<name>A0A182D4W4_BLAVI</name>